<dbReference type="InterPro" id="IPR009057">
    <property type="entry name" value="Homeodomain-like_sf"/>
</dbReference>
<dbReference type="RefSeq" id="WP_212981081.1">
    <property type="nucleotide sequence ID" value="NZ_AP025343.1"/>
</dbReference>
<evidence type="ECO:0000256" key="2">
    <source>
        <dbReference type="PROSITE-ProRule" id="PRU00335"/>
    </source>
</evidence>
<dbReference type="SUPFAM" id="SSF46689">
    <property type="entry name" value="Homeodomain-like"/>
    <property type="match status" value="1"/>
</dbReference>
<comment type="caution">
    <text evidence="4">The sequence shown here is derived from an EMBL/GenBank/DDBJ whole genome shotgun (WGS) entry which is preliminary data.</text>
</comment>
<accession>A0A919YHZ3</accession>
<dbReference type="PROSITE" id="PS01081">
    <property type="entry name" value="HTH_TETR_1"/>
    <property type="match status" value="1"/>
</dbReference>
<evidence type="ECO:0000256" key="1">
    <source>
        <dbReference type="ARBA" id="ARBA00023125"/>
    </source>
</evidence>
<evidence type="ECO:0000313" key="4">
    <source>
        <dbReference type="EMBL" id="GIO51001.1"/>
    </source>
</evidence>
<dbReference type="Gene3D" id="1.10.357.10">
    <property type="entry name" value="Tetracycline Repressor, domain 2"/>
    <property type="match status" value="1"/>
</dbReference>
<dbReference type="Proteomes" id="UP000682811">
    <property type="component" value="Unassembled WGS sequence"/>
</dbReference>
<dbReference type="InterPro" id="IPR032551">
    <property type="entry name" value="BscR_C"/>
</dbReference>
<dbReference type="InterPro" id="IPR001647">
    <property type="entry name" value="HTH_TetR"/>
</dbReference>
<dbReference type="PRINTS" id="PR00455">
    <property type="entry name" value="HTHTETR"/>
</dbReference>
<feature type="DNA-binding region" description="H-T-H motif" evidence="2">
    <location>
        <begin position="26"/>
        <end position="45"/>
    </location>
</feature>
<dbReference type="InterPro" id="IPR050109">
    <property type="entry name" value="HTH-type_TetR-like_transc_reg"/>
</dbReference>
<feature type="domain" description="HTH tetR-type" evidence="3">
    <location>
        <begin position="3"/>
        <end position="63"/>
    </location>
</feature>
<evidence type="ECO:0000313" key="5">
    <source>
        <dbReference type="Proteomes" id="UP000682811"/>
    </source>
</evidence>
<keyword evidence="5" id="KW-1185">Reference proteome</keyword>
<dbReference type="PROSITE" id="PS50977">
    <property type="entry name" value="HTH_TETR_2"/>
    <property type="match status" value="1"/>
</dbReference>
<reference evidence="4 5" key="1">
    <citation type="submission" date="2021-03" db="EMBL/GenBank/DDBJ databases">
        <title>Antimicrobial resistance genes in bacteria isolated from Japanese honey, and their potential for conferring macrolide and lincosamide resistance in the American foulbrood pathogen Paenibacillus larvae.</title>
        <authorList>
            <person name="Okamoto M."/>
            <person name="Kumagai M."/>
            <person name="Kanamori H."/>
            <person name="Takamatsu D."/>
        </authorList>
    </citation>
    <scope>NUCLEOTIDE SEQUENCE [LARGE SCALE GENOMIC DNA]</scope>
    <source>
        <strain evidence="4 5">J34TS1</strain>
    </source>
</reference>
<evidence type="ECO:0000259" key="3">
    <source>
        <dbReference type="PROSITE" id="PS50977"/>
    </source>
</evidence>
<dbReference type="GO" id="GO:0003700">
    <property type="term" value="F:DNA-binding transcription factor activity"/>
    <property type="evidence" value="ECO:0007669"/>
    <property type="project" value="TreeGrafter"/>
</dbReference>
<dbReference type="AlphaFoldDB" id="A0A919YHZ3"/>
<sequence length="188" mass="21626">MTTNKKEDIMQASLMLFTERGFDATTVPMIAEKAQVGAGTIYRYFENKEVLLNSLFRECVGQIIQALSDGFPESASVREQFHHIFHRLTRFGQENNEALTFIDSHMDPRLLDEESQSKFIELLDFLRRFLKRGQQQGIIVQLPPDALIPLFYGPIVKLFLVIRDGDLKQTDELFAGVEECCWNALKVH</sequence>
<organism evidence="4 5">
    <name type="scientific">Paenibacillus azoreducens</name>
    <dbReference type="NCBI Taxonomy" id="116718"/>
    <lineage>
        <taxon>Bacteria</taxon>
        <taxon>Bacillati</taxon>
        <taxon>Bacillota</taxon>
        <taxon>Bacilli</taxon>
        <taxon>Bacillales</taxon>
        <taxon>Paenibacillaceae</taxon>
        <taxon>Paenibacillus</taxon>
    </lineage>
</organism>
<protein>
    <submittedName>
        <fullName evidence="4">TetR family transcriptional regulator</fullName>
    </submittedName>
</protein>
<dbReference type="InterPro" id="IPR023772">
    <property type="entry name" value="DNA-bd_HTH_TetR-type_CS"/>
</dbReference>
<dbReference type="InterPro" id="IPR036271">
    <property type="entry name" value="Tet_transcr_reg_TetR-rel_C_sf"/>
</dbReference>
<proteinExistence type="predicted"/>
<dbReference type="Pfam" id="PF16295">
    <property type="entry name" value="TetR_C_10"/>
    <property type="match status" value="1"/>
</dbReference>
<dbReference type="EMBL" id="BORT01000042">
    <property type="protein sequence ID" value="GIO51001.1"/>
    <property type="molecule type" value="Genomic_DNA"/>
</dbReference>
<gene>
    <name evidence="4" type="ORF">J34TS1_57660</name>
</gene>
<name>A0A919YHZ3_9BACL</name>
<dbReference type="PANTHER" id="PTHR30055:SF207">
    <property type="entry name" value="HTH-TYPE TRANSCRIPTIONAL REPRESSOR FATR"/>
    <property type="match status" value="1"/>
</dbReference>
<dbReference type="PANTHER" id="PTHR30055">
    <property type="entry name" value="HTH-TYPE TRANSCRIPTIONAL REGULATOR RUTR"/>
    <property type="match status" value="1"/>
</dbReference>
<dbReference type="Pfam" id="PF00440">
    <property type="entry name" value="TetR_N"/>
    <property type="match status" value="1"/>
</dbReference>
<keyword evidence="1 2" id="KW-0238">DNA-binding</keyword>
<dbReference type="GO" id="GO:0000976">
    <property type="term" value="F:transcription cis-regulatory region binding"/>
    <property type="evidence" value="ECO:0007669"/>
    <property type="project" value="TreeGrafter"/>
</dbReference>
<dbReference type="SUPFAM" id="SSF48498">
    <property type="entry name" value="Tetracyclin repressor-like, C-terminal domain"/>
    <property type="match status" value="1"/>
</dbReference>